<reference evidence="1" key="1">
    <citation type="submission" date="2022-05" db="EMBL/GenBank/DDBJ databases">
        <authorList>
            <person name="Tuo L."/>
        </authorList>
    </citation>
    <scope>NUCLEOTIDE SEQUENCE</scope>
    <source>
        <strain evidence="1">BSK12Z-4</strain>
    </source>
</reference>
<dbReference type="SUPFAM" id="SSF50969">
    <property type="entry name" value="YVTN repeat-like/Quinoprotein amine dehydrogenase"/>
    <property type="match status" value="1"/>
</dbReference>
<dbReference type="AlphaFoldDB" id="A0A9X2D8F4"/>
<name>A0A9X2D8F4_9ACTN</name>
<dbReference type="RefSeq" id="WP_250827556.1">
    <property type="nucleotide sequence ID" value="NZ_JAMOIL010000013.1"/>
</dbReference>
<dbReference type="Proteomes" id="UP001139485">
    <property type="component" value="Unassembled WGS sequence"/>
</dbReference>
<protein>
    <submittedName>
        <fullName evidence="1">Uncharacterized protein</fullName>
    </submittedName>
</protein>
<accession>A0A9X2D8F4</accession>
<gene>
    <name evidence="1" type="ORF">M8330_12320</name>
</gene>
<evidence type="ECO:0000313" key="1">
    <source>
        <dbReference type="EMBL" id="MCM0621076.1"/>
    </source>
</evidence>
<sequence>MENTGGRQVTVVVVGLALLLAAAVTGVLVLRGSEPTSTPVRAEEPAPGAAPSVPYWRGGAVDQRGLVWGGDLVAMPRPTALSWADGVLAVRSDEGVQVLTGPEEEALRLGPEEGAGLRLAPRGGHAAWLRTVRETSLADGSLRRTVRVVVQDLDSGERTRSLPLTSRITCCDAGGSATLAGVSDDGAALVSFVGGASLRMLPDGTLQQLRLRPEATSGLQHPTWPGGVTWTDGDGALHLAGLTGTGEGTDARAVDAGVGLLAFSPDGGRVLRARGGRVEVQPADGGAWSRLDLPAGPAWRVAALPDEATVLVASDNATGTARPRAQRCDLDALGCEPVALPAVRVVLPGGPTTSW</sequence>
<dbReference type="EMBL" id="JAMOIL010000013">
    <property type="protein sequence ID" value="MCM0621076.1"/>
    <property type="molecule type" value="Genomic_DNA"/>
</dbReference>
<organism evidence="1 2">
    <name type="scientific">Nocardioides bruguierae</name>
    <dbReference type="NCBI Taxonomy" id="2945102"/>
    <lineage>
        <taxon>Bacteria</taxon>
        <taxon>Bacillati</taxon>
        <taxon>Actinomycetota</taxon>
        <taxon>Actinomycetes</taxon>
        <taxon>Propionibacteriales</taxon>
        <taxon>Nocardioidaceae</taxon>
        <taxon>Nocardioides</taxon>
    </lineage>
</organism>
<evidence type="ECO:0000313" key="2">
    <source>
        <dbReference type="Proteomes" id="UP001139485"/>
    </source>
</evidence>
<keyword evidence="2" id="KW-1185">Reference proteome</keyword>
<proteinExistence type="predicted"/>
<comment type="caution">
    <text evidence="1">The sequence shown here is derived from an EMBL/GenBank/DDBJ whole genome shotgun (WGS) entry which is preliminary data.</text>
</comment>
<dbReference type="InterPro" id="IPR011044">
    <property type="entry name" value="Quino_amine_DH_bsu"/>
</dbReference>